<accession>A0AA35T085</accession>
<keyword evidence="2" id="KW-1185">Reference proteome</keyword>
<name>A0AA35T085_GEOBA</name>
<comment type="caution">
    <text evidence="1">The sequence shown here is derived from an EMBL/GenBank/DDBJ whole genome shotgun (WGS) entry which is preliminary data.</text>
</comment>
<organism evidence="1 2">
    <name type="scientific">Geodia barretti</name>
    <name type="common">Barrett's horny sponge</name>
    <dbReference type="NCBI Taxonomy" id="519541"/>
    <lineage>
        <taxon>Eukaryota</taxon>
        <taxon>Metazoa</taxon>
        <taxon>Porifera</taxon>
        <taxon>Demospongiae</taxon>
        <taxon>Heteroscleromorpha</taxon>
        <taxon>Tetractinellida</taxon>
        <taxon>Astrophorina</taxon>
        <taxon>Geodiidae</taxon>
        <taxon>Geodia</taxon>
    </lineage>
</organism>
<evidence type="ECO:0000313" key="2">
    <source>
        <dbReference type="Proteomes" id="UP001174909"/>
    </source>
</evidence>
<dbReference type="Proteomes" id="UP001174909">
    <property type="component" value="Unassembled WGS sequence"/>
</dbReference>
<dbReference type="EMBL" id="CASHTH010003007">
    <property type="protein sequence ID" value="CAI8038732.1"/>
    <property type="molecule type" value="Genomic_DNA"/>
</dbReference>
<gene>
    <name evidence="1" type="ORF">GBAR_LOCUS21585</name>
</gene>
<proteinExistence type="predicted"/>
<dbReference type="AlphaFoldDB" id="A0AA35T085"/>
<reference evidence="1" key="1">
    <citation type="submission" date="2023-03" db="EMBL/GenBank/DDBJ databases">
        <authorList>
            <person name="Steffen K."/>
            <person name="Cardenas P."/>
        </authorList>
    </citation>
    <scope>NUCLEOTIDE SEQUENCE</scope>
</reference>
<evidence type="ECO:0000313" key="1">
    <source>
        <dbReference type="EMBL" id="CAI8038732.1"/>
    </source>
</evidence>
<protein>
    <submittedName>
        <fullName evidence="1">Uncharacterized protein</fullName>
    </submittedName>
</protein>
<sequence>MAVFRAGCLEPGGLDTVSSLSYRYGDLLEMDSTLKLDTLQSILPGVNTALYEYPLSLPLAFQAGDVLGYYQPQPSLSHLSLLFVRDGRENQVGYLYSRTGPASLLNITLGSRFSTLQLFVNVITDPPGCGRGFMSVERMRLSLNLDSVSPIMYTSQRQQVSPETRFTCDGNITKWIIGADYGGNDILYPELQVWRKAGDETYEKISGTFIQAPTSVNTRIYEYEDFPQFQLSLEDILEY</sequence>
<feature type="non-terminal residue" evidence="1">
    <location>
        <position position="239"/>
    </location>
</feature>